<keyword evidence="3" id="KW-0408">Iron</keyword>
<protein>
    <recommendedName>
        <fullName evidence="4">Cytochrome c domain-containing protein</fullName>
    </recommendedName>
</protein>
<dbReference type="GO" id="GO:0009055">
    <property type="term" value="F:electron transfer activity"/>
    <property type="evidence" value="ECO:0007669"/>
    <property type="project" value="InterPro"/>
</dbReference>
<sequence length="128" mass="14311">MLVAILYTGVLVGTATQEREPWIVPEEERAVENPLTSSDDLVEEGAELYRKNCLMCHGEIGKGDGPATARIKPAPPDLTPQAARERLTDGEIFYKITVGKRPMRGMERKLSEDQRWSLVIFVRSLQGD</sequence>
<dbReference type="EMBL" id="UINC01000752">
    <property type="protein sequence ID" value="SUZ60572.1"/>
    <property type="molecule type" value="Genomic_DNA"/>
</dbReference>
<evidence type="ECO:0000259" key="4">
    <source>
        <dbReference type="PROSITE" id="PS51007"/>
    </source>
</evidence>
<keyword evidence="1" id="KW-0349">Heme</keyword>
<organism evidence="5">
    <name type="scientific">marine metagenome</name>
    <dbReference type="NCBI Taxonomy" id="408172"/>
    <lineage>
        <taxon>unclassified sequences</taxon>
        <taxon>metagenomes</taxon>
        <taxon>ecological metagenomes</taxon>
    </lineage>
</organism>
<keyword evidence="2" id="KW-0479">Metal-binding</keyword>
<evidence type="ECO:0000256" key="1">
    <source>
        <dbReference type="ARBA" id="ARBA00022617"/>
    </source>
</evidence>
<proteinExistence type="predicted"/>
<feature type="domain" description="Cytochrome c" evidence="4">
    <location>
        <begin position="40"/>
        <end position="126"/>
    </location>
</feature>
<evidence type="ECO:0000313" key="5">
    <source>
        <dbReference type="EMBL" id="SUZ60572.1"/>
    </source>
</evidence>
<dbReference type="PANTHER" id="PTHR40394">
    <property type="entry name" value="LIPOPROTEIN-RELATED"/>
    <property type="match status" value="1"/>
</dbReference>
<dbReference type="InterPro" id="IPR009056">
    <property type="entry name" value="Cyt_c-like_dom"/>
</dbReference>
<dbReference type="GO" id="GO:0020037">
    <property type="term" value="F:heme binding"/>
    <property type="evidence" value="ECO:0007669"/>
    <property type="project" value="InterPro"/>
</dbReference>
<accession>A0A381P0Z9</accession>
<dbReference type="Pfam" id="PF00034">
    <property type="entry name" value="Cytochrom_C"/>
    <property type="match status" value="1"/>
</dbReference>
<dbReference type="AlphaFoldDB" id="A0A381P0Z9"/>
<dbReference type="PANTHER" id="PTHR40394:SF2">
    <property type="entry name" value="QUINOL:CYTOCHROME C OXIDOREDUCTASE MEMBRANE PROTEIN"/>
    <property type="match status" value="1"/>
</dbReference>
<dbReference type="SUPFAM" id="SSF46626">
    <property type="entry name" value="Cytochrome c"/>
    <property type="match status" value="1"/>
</dbReference>
<name>A0A381P0Z9_9ZZZZ</name>
<dbReference type="Gene3D" id="1.10.760.10">
    <property type="entry name" value="Cytochrome c-like domain"/>
    <property type="match status" value="1"/>
</dbReference>
<dbReference type="GO" id="GO:0046872">
    <property type="term" value="F:metal ion binding"/>
    <property type="evidence" value="ECO:0007669"/>
    <property type="project" value="UniProtKB-KW"/>
</dbReference>
<gene>
    <name evidence="5" type="ORF">METZ01_LOCUS13426</name>
</gene>
<evidence type="ECO:0000256" key="2">
    <source>
        <dbReference type="ARBA" id="ARBA00022723"/>
    </source>
</evidence>
<reference evidence="5" key="1">
    <citation type="submission" date="2018-05" db="EMBL/GenBank/DDBJ databases">
        <authorList>
            <person name="Lanie J.A."/>
            <person name="Ng W.-L."/>
            <person name="Kazmierczak K.M."/>
            <person name="Andrzejewski T.M."/>
            <person name="Davidsen T.M."/>
            <person name="Wayne K.J."/>
            <person name="Tettelin H."/>
            <person name="Glass J.I."/>
            <person name="Rusch D."/>
            <person name="Podicherti R."/>
            <person name="Tsui H.-C.T."/>
            <person name="Winkler M.E."/>
        </authorList>
    </citation>
    <scope>NUCLEOTIDE SEQUENCE</scope>
</reference>
<evidence type="ECO:0000256" key="3">
    <source>
        <dbReference type="ARBA" id="ARBA00023004"/>
    </source>
</evidence>
<dbReference type="InterPro" id="IPR036909">
    <property type="entry name" value="Cyt_c-like_dom_sf"/>
</dbReference>
<dbReference type="PROSITE" id="PS51007">
    <property type="entry name" value="CYTC"/>
    <property type="match status" value="1"/>
</dbReference>